<feature type="transmembrane region" description="Helical" evidence="2">
    <location>
        <begin position="227"/>
        <end position="257"/>
    </location>
</feature>
<keyword evidence="4" id="KW-1185">Reference proteome</keyword>
<dbReference type="Gene3D" id="1.20.1250.20">
    <property type="entry name" value="MFS general substrate transporter like domains"/>
    <property type="match status" value="2"/>
</dbReference>
<keyword evidence="2" id="KW-1133">Transmembrane helix</keyword>
<dbReference type="Pfam" id="PF07690">
    <property type="entry name" value="MFS_1"/>
    <property type="match status" value="1"/>
</dbReference>
<sequence length="484" mass="52806">MSCWPTTTRPPHPKDGPWAWLVLSYCFLNGVVIGGIAFGYGVILPVLMDALQENRERTALVGSLALGAGLFLCVVSAKLCEKFNCRFVNGVGLISYVMGFTLSSLCNSIYPLYITYSLLNGFAGSCTYTSNFILVRQYFKKRYSLAMGIVTAGAGIGMLSVGPLVQYLTDTLGWKNTFRVFAGIFGAFIPLTIVLDPNVESCEEVPIETVMQENSIEKDIKIKPRKIVLGFLDLSVWTFPEFTISVVAIFIGSWGHYTPLIHMIKYSEEVGISPTKSSTLLVFVGIATIVSRLVSGRLCDVSFIKPRYVHQAGIILSGISTILLTFGVNYTHLIIFSVFFGIADGAFRLTMNILFMNTVDIPRKPSAFGQANMIISFSNAAGPAIAGMMADKSGSYTSAFYMAGSVSIVAGAIFFLHLCFFKEHNNKRELDISNATDHPLACVGPASSEAEEASLHTMITILDDLHKPRTPLNTKKPSSAEELE</sequence>
<dbReference type="PANTHER" id="PTHR11360">
    <property type="entry name" value="MONOCARBOXYLATE TRANSPORTER"/>
    <property type="match status" value="1"/>
</dbReference>
<dbReference type="SUPFAM" id="SSF103473">
    <property type="entry name" value="MFS general substrate transporter"/>
    <property type="match status" value="1"/>
</dbReference>
<dbReference type="InterPro" id="IPR036259">
    <property type="entry name" value="MFS_trans_sf"/>
</dbReference>
<dbReference type="GO" id="GO:0022857">
    <property type="term" value="F:transmembrane transporter activity"/>
    <property type="evidence" value="ECO:0007669"/>
    <property type="project" value="InterPro"/>
</dbReference>
<accession>A0A6P8IQB3</accession>
<evidence type="ECO:0000313" key="4">
    <source>
        <dbReference type="Proteomes" id="UP000515163"/>
    </source>
</evidence>
<dbReference type="CDD" id="cd17352">
    <property type="entry name" value="MFS_MCT_SLC16"/>
    <property type="match status" value="1"/>
</dbReference>
<evidence type="ECO:0000259" key="3">
    <source>
        <dbReference type="PROSITE" id="PS50850"/>
    </source>
</evidence>
<dbReference type="Proteomes" id="UP000515163">
    <property type="component" value="Unplaced"/>
</dbReference>
<dbReference type="OrthoDB" id="410267at2759"/>
<dbReference type="GO" id="GO:0016020">
    <property type="term" value="C:membrane"/>
    <property type="evidence" value="ECO:0007669"/>
    <property type="project" value="UniProtKB-SubCell"/>
</dbReference>
<comment type="subcellular location">
    <subcellularLocation>
        <location evidence="1">Membrane</location>
        <topology evidence="1">Multi-pass membrane protein</topology>
    </subcellularLocation>
</comment>
<dbReference type="KEGG" id="aten:116303799"/>
<keyword evidence="2" id="KW-0472">Membrane</keyword>
<evidence type="ECO:0000313" key="5">
    <source>
        <dbReference type="RefSeq" id="XP_031569261.1"/>
    </source>
</evidence>
<feature type="transmembrane region" description="Helical" evidence="2">
    <location>
        <begin position="277"/>
        <end position="296"/>
    </location>
</feature>
<reference evidence="5" key="1">
    <citation type="submission" date="2025-08" db="UniProtKB">
        <authorList>
            <consortium name="RefSeq"/>
        </authorList>
    </citation>
    <scope>IDENTIFICATION</scope>
    <source>
        <tissue evidence="5">Tentacle</tissue>
    </source>
</reference>
<dbReference type="PROSITE" id="PS50850">
    <property type="entry name" value="MFS"/>
    <property type="match status" value="1"/>
</dbReference>
<feature type="transmembrane region" description="Helical" evidence="2">
    <location>
        <begin position="334"/>
        <end position="355"/>
    </location>
</feature>
<feature type="transmembrane region" description="Helical" evidence="2">
    <location>
        <begin position="116"/>
        <end position="134"/>
    </location>
</feature>
<proteinExistence type="predicted"/>
<feature type="transmembrane region" description="Helical" evidence="2">
    <location>
        <begin position="20"/>
        <end position="47"/>
    </location>
</feature>
<dbReference type="RefSeq" id="XP_031569261.1">
    <property type="nucleotide sequence ID" value="XM_031713401.1"/>
</dbReference>
<feature type="transmembrane region" description="Helical" evidence="2">
    <location>
        <begin position="146"/>
        <end position="165"/>
    </location>
</feature>
<feature type="transmembrane region" description="Helical" evidence="2">
    <location>
        <begin position="308"/>
        <end position="328"/>
    </location>
</feature>
<evidence type="ECO:0000256" key="2">
    <source>
        <dbReference type="SAM" id="Phobius"/>
    </source>
</evidence>
<gene>
    <name evidence="5" type="primary">LOC116303799</name>
</gene>
<name>A0A6P8IQB3_ACTTE</name>
<feature type="transmembrane region" description="Helical" evidence="2">
    <location>
        <begin position="87"/>
        <end position="110"/>
    </location>
</feature>
<dbReference type="InterPro" id="IPR011701">
    <property type="entry name" value="MFS"/>
</dbReference>
<feature type="transmembrane region" description="Helical" evidence="2">
    <location>
        <begin position="59"/>
        <end position="80"/>
    </location>
</feature>
<feature type="transmembrane region" description="Helical" evidence="2">
    <location>
        <begin position="177"/>
        <end position="195"/>
    </location>
</feature>
<keyword evidence="2" id="KW-0812">Transmembrane</keyword>
<protein>
    <submittedName>
        <fullName evidence="5">Monocarboxylate transporter 10-like</fullName>
    </submittedName>
</protein>
<dbReference type="InterPro" id="IPR020846">
    <property type="entry name" value="MFS_dom"/>
</dbReference>
<feature type="transmembrane region" description="Helical" evidence="2">
    <location>
        <begin position="398"/>
        <end position="421"/>
    </location>
</feature>
<dbReference type="GeneID" id="116303799"/>
<organism evidence="4 5">
    <name type="scientific">Actinia tenebrosa</name>
    <name type="common">Australian red waratah sea anemone</name>
    <dbReference type="NCBI Taxonomy" id="6105"/>
    <lineage>
        <taxon>Eukaryota</taxon>
        <taxon>Metazoa</taxon>
        <taxon>Cnidaria</taxon>
        <taxon>Anthozoa</taxon>
        <taxon>Hexacorallia</taxon>
        <taxon>Actiniaria</taxon>
        <taxon>Actiniidae</taxon>
        <taxon>Actinia</taxon>
    </lineage>
</organism>
<dbReference type="InterPro" id="IPR050327">
    <property type="entry name" value="Proton-linked_MCT"/>
</dbReference>
<dbReference type="InParanoid" id="A0A6P8IQB3"/>
<feature type="transmembrane region" description="Helical" evidence="2">
    <location>
        <begin position="367"/>
        <end position="386"/>
    </location>
</feature>
<feature type="domain" description="Major facilitator superfamily (MFS) profile" evidence="3">
    <location>
        <begin position="18"/>
        <end position="422"/>
    </location>
</feature>
<dbReference type="AlphaFoldDB" id="A0A6P8IQB3"/>
<dbReference type="PANTHER" id="PTHR11360:SF251">
    <property type="entry name" value="MAJOR FACILITATOR SUPERFAMILY (MFS) PROFILE DOMAIN-CONTAINING PROTEIN"/>
    <property type="match status" value="1"/>
</dbReference>
<evidence type="ECO:0000256" key="1">
    <source>
        <dbReference type="ARBA" id="ARBA00004141"/>
    </source>
</evidence>